<keyword evidence="8" id="KW-0744">Spermatogenesis</keyword>
<feature type="region of interest" description="Disordered" evidence="9">
    <location>
        <begin position="790"/>
        <end position="813"/>
    </location>
</feature>
<keyword evidence="6" id="KW-0677">Repeat</keyword>
<dbReference type="EMBL" id="JAAVVJ010000017">
    <property type="protein sequence ID" value="KAF7202591.1"/>
    <property type="molecule type" value="Genomic_DNA"/>
</dbReference>
<evidence type="ECO:0000313" key="13">
    <source>
        <dbReference type="Proteomes" id="UP000822369"/>
    </source>
</evidence>
<feature type="region of interest" description="Disordered" evidence="9">
    <location>
        <begin position="212"/>
        <end position="289"/>
    </location>
</feature>
<dbReference type="PROSITE" id="PS50304">
    <property type="entry name" value="TUDOR"/>
    <property type="match status" value="1"/>
</dbReference>
<dbReference type="Gene3D" id="2.30.30.140">
    <property type="match status" value="1"/>
</dbReference>
<protein>
    <recommendedName>
        <fullName evidence="3">Tudor domain-containing protein 5</fullName>
    </recommendedName>
</protein>
<dbReference type="PANTHER" id="PTHR22948:SF19">
    <property type="entry name" value="TUDOR DOMAIN-CONTAINING PROTEIN 5"/>
    <property type="match status" value="1"/>
</dbReference>
<evidence type="ECO:0000313" key="12">
    <source>
        <dbReference type="EMBL" id="KAF7202591.1"/>
    </source>
</evidence>
<feature type="compositionally biased region" description="Polar residues" evidence="9">
    <location>
        <begin position="252"/>
        <end position="272"/>
    </location>
</feature>
<dbReference type="Gene3D" id="3.30.420.610">
    <property type="entry name" value="LOTUS domain-like"/>
    <property type="match status" value="3"/>
</dbReference>
<keyword evidence="4" id="KW-0217">Developmental protein</keyword>
<dbReference type="GO" id="GO:0005737">
    <property type="term" value="C:cytoplasm"/>
    <property type="evidence" value="ECO:0007669"/>
    <property type="project" value="UniProtKB-SubCell"/>
</dbReference>
<comment type="similarity">
    <text evidence="2">Belongs to the TDRD5 family.</text>
</comment>
<dbReference type="GO" id="GO:0007283">
    <property type="term" value="P:spermatogenesis"/>
    <property type="evidence" value="ECO:0007669"/>
    <property type="project" value="UniProtKB-KW"/>
</dbReference>
<evidence type="ECO:0000256" key="9">
    <source>
        <dbReference type="SAM" id="MobiDB-lite"/>
    </source>
</evidence>
<evidence type="ECO:0000256" key="8">
    <source>
        <dbReference type="ARBA" id="ARBA00022871"/>
    </source>
</evidence>
<dbReference type="InterPro" id="IPR002999">
    <property type="entry name" value="Tudor"/>
</dbReference>
<feature type="compositionally biased region" description="Basic and acidic residues" evidence="9">
    <location>
        <begin position="431"/>
        <end position="443"/>
    </location>
</feature>
<feature type="region of interest" description="Disordered" evidence="9">
    <location>
        <begin position="428"/>
        <end position="461"/>
    </location>
</feature>
<dbReference type="GO" id="GO:0030154">
    <property type="term" value="P:cell differentiation"/>
    <property type="evidence" value="ECO:0007669"/>
    <property type="project" value="UniProtKB-KW"/>
</dbReference>
<reference evidence="12" key="1">
    <citation type="submission" date="2020-03" db="EMBL/GenBank/DDBJ databases">
        <title>Intra-Species Differences in Population Size shape Life History and Genome Evolution.</title>
        <authorList>
            <person name="Willemsen D."/>
            <person name="Cui R."/>
            <person name="Valenzano D.R."/>
        </authorList>
    </citation>
    <scope>NUCLEOTIDE SEQUENCE</scope>
    <source>
        <strain evidence="12">GRZ</strain>
        <tissue evidence="12">Whole</tissue>
    </source>
</reference>
<evidence type="ECO:0000256" key="1">
    <source>
        <dbReference type="ARBA" id="ARBA00004496"/>
    </source>
</evidence>
<dbReference type="InterPro" id="IPR035437">
    <property type="entry name" value="SNase_OB-fold_sf"/>
</dbReference>
<sequence length="879" mass="97737">MSQEDVFAKLKKDVRSLLMSSKMGLAPEQLRKDYVNMLGHPMPLKLLGFRNILEAVQEMPDVVSVNYRADGSLFLKAMSNEDTQNIATLVAEQRTSKADAKIKRGFYTAGPRYHHRSISVGLPRRGCAPPPLPAHLRMQLRFLLSQGPIKLSDLEMYYFRCFGNPLRVSNYGFYSIGEMLDAAKDMIVLQQGRQGTVLILREKLLPRPLMVPWASSRNTEPPKPAQLYPHRGPYIKTPETRKPSAGLPVKSPLTQSSESPSDPSRNEPTVSSRLERPEMSHPPKSVPCQDAADLFQDHVLKLEEELHRQILENGIAGSVSQELKDKLRKVVGQRSGGLSIHELPAEYKKLYAEDLPFLKCGFVSVTELIGALSDTFHLKPAEGDNGHHWIVVDLKDCEDRHIDSKTKGRGDLLRMPVKSSYFSFKTSPWEGKQEDGAHDHEEDCTADNDTEEFGPTPTSKTEKKVYPDIEVRLRSTVPLDAVQGQRLKPPTRHKARQLIEVMVEHVESPGDFYISFSDSSESRALEDLMFQMRMCYVCPLVSAQYRLSAPFIRKGQVCCVSPKGLWFYRVVIHRVLNASEVEVYFVDYGDILVVQSDSLKFLKSTYSVLPAQAVPSSLAGIKPTSVNWTPEATASFLELCSNHALVGALDHYEGDILQLYLCDTHTDSDVYVHSVLINQGHGLACSAAASAALCIQVSPVSLYLKDGLVDLPEVDEELISSLRSDVDQSLEASQTEEDAMPDLEPIEEIVGAHIQKHTTPEETPPTSPSCLISAAPAVPDLIQTGKSPVNCENEPQTEIPTPPLTPCTPDTSSCPQVEVKTEDSTHSIFTSPVITNVMRQMQDQSPGAAMSPFHLRYPGHLFPLFGTRFSPTLKTFENK</sequence>
<keyword evidence="7" id="KW-0221">Differentiation</keyword>
<dbReference type="RefSeq" id="XP_015826367.3">
    <property type="nucleotide sequence ID" value="XM_015970881.3"/>
</dbReference>
<dbReference type="PANTHER" id="PTHR22948">
    <property type="entry name" value="TUDOR DOMAIN CONTAINING PROTEIN"/>
    <property type="match status" value="1"/>
</dbReference>
<accession>A0A9D2XHY0</accession>
<dbReference type="PROSITE" id="PS51644">
    <property type="entry name" value="HTH_OST"/>
    <property type="match status" value="3"/>
</dbReference>
<evidence type="ECO:0000256" key="6">
    <source>
        <dbReference type="ARBA" id="ARBA00022737"/>
    </source>
</evidence>
<dbReference type="OrthoDB" id="10052065at2759"/>
<comment type="caution">
    <text evidence="12">The sequence shown here is derived from an EMBL/GenBank/DDBJ whole genome shotgun (WGS) entry which is preliminary data.</text>
</comment>
<dbReference type="Proteomes" id="UP000822369">
    <property type="component" value="Chromosome 17"/>
</dbReference>
<comment type="subcellular location">
    <subcellularLocation>
        <location evidence="1">Cytoplasm</location>
    </subcellularLocation>
</comment>
<dbReference type="AlphaFoldDB" id="A0A9D2XHY0"/>
<dbReference type="SUPFAM" id="SSF63748">
    <property type="entry name" value="Tudor/PWWP/MBT"/>
    <property type="match status" value="1"/>
</dbReference>
<feature type="domain" description="HTH OST-type" evidence="11">
    <location>
        <begin position="319"/>
        <end position="395"/>
    </location>
</feature>
<dbReference type="InterPro" id="IPR025605">
    <property type="entry name" value="OST-HTH/LOTUS_dom"/>
</dbReference>
<dbReference type="Pfam" id="PF12872">
    <property type="entry name" value="OST-HTH"/>
    <property type="match status" value="3"/>
</dbReference>
<name>A0A9D2XHY0_NOTFU</name>
<evidence type="ECO:0000256" key="3">
    <source>
        <dbReference type="ARBA" id="ARBA00013420"/>
    </source>
</evidence>
<gene>
    <name evidence="12" type="primary">tdrd5</name>
    <name evidence="12" type="ORF">G4P62_015905</name>
</gene>
<dbReference type="CTD" id="163589"/>
<dbReference type="Gene3D" id="2.40.50.90">
    <property type="match status" value="1"/>
</dbReference>
<feature type="domain" description="HTH OST-type" evidence="11">
    <location>
        <begin position="6"/>
        <end position="79"/>
    </location>
</feature>
<feature type="domain" description="Tudor" evidence="10">
    <location>
        <begin position="551"/>
        <end position="609"/>
    </location>
</feature>
<dbReference type="InterPro" id="IPR041966">
    <property type="entry name" value="LOTUS-like"/>
</dbReference>
<dbReference type="Pfam" id="PF00567">
    <property type="entry name" value="TUDOR"/>
    <property type="match status" value="1"/>
</dbReference>
<evidence type="ECO:0000256" key="2">
    <source>
        <dbReference type="ARBA" id="ARBA00010384"/>
    </source>
</evidence>
<evidence type="ECO:0000259" key="11">
    <source>
        <dbReference type="PROSITE" id="PS51644"/>
    </source>
</evidence>
<feature type="domain" description="HTH OST-type" evidence="11">
    <location>
        <begin position="128"/>
        <end position="203"/>
    </location>
</feature>
<evidence type="ECO:0000256" key="5">
    <source>
        <dbReference type="ARBA" id="ARBA00022490"/>
    </source>
</evidence>
<dbReference type="SMART" id="SM00333">
    <property type="entry name" value="TUDOR"/>
    <property type="match status" value="1"/>
</dbReference>
<evidence type="ECO:0000256" key="4">
    <source>
        <dbReference type="ARBA" id="ARBA00022473"/>
    </source>
</evidence>
<dbReference type="GeneID" id="107392845"/>
<evidence type="ECO:0000256" key="7">
    <source>
        <dbReference type="ARBA" id="ARBA00022782"/>
    </source>
</evidence>
<keyword evidence="5" id="KW-0963">Cytoplasm</keyword>
<organism evidence="12 13">
    <name type="scientific">Nothobranchius furzeri</name>
    <name type="common">Turquoise killifish</name>
    <dbReference type="NCBI Taxonomy" id="105023"/>
    <lineage>
        <taxon>Eukaryota</taxon>
        <taxon>Metazoa</taxon>
        <taxon>Chordata</taxon>
        <taxon>Craniata</taxon>
        <taxon>Vertebrata</taxon>
        <taxon>Euteleostomi</taxon>
        <taxon>Actinopterygii</taxon>
        <taxon>Neopterygii</taxon>
        <taxon>Teleostei</taxon>
        <taxon>Neoteleostei</taxon>
        <taxon>Acanthomorphata</taxon>
        <taxon>Ovalentaria</taxon>
        <taxon>Atherinomorphae</taxon>
        <taxon>Cyprinodontiformes</taxon>
        <taxon>Nothobranchiidae</taxon>
        <taxon>Nothobranchius</taxon>
    </lineage>
</organism>
<dbReference type="InterPro" id="IPR050621">
    <property type="entry name" value="Tudor_domain_containing"/>
</dbReference>
<evidence type="ECO:0000259" key="10">
    <source>
        <dbReference type="PROSITE" id="PS50304"/>
    </source>
</evidence>
<proteinExistence type="inferred from homology"/>